<evidence type="ECO:0000313" key="2">
    <source>
        <dbReference type="EMBL" id="KAJ7369362.1"/>
    </source>
</evidence>
<feature type="region of interest" description="Disordered" evidence="1">
    <location>
        <begin position="1"/>
        <end position="135"/>
    </location>
</feature>
<reference evidence="2" key="1">
    <citation type="submission" date="2023-01" db="EMBL/GenBank/DDBJ databases">
        <title>Genome assembly of the deep-sea coral Lophelia pertusa.</title>
        <authorList>
            <person name="Herrera S."/>
            <person name="Cordes E."/>
        </authorList>
    </citation>
    <scope>NUCLEOTIDE SEQUENCE</scope>
    <source>
        <strain evidence="2">USNM1676648</strain>
        <tissue evidence="2">Polyp</tissue>
    </source>
</reference>
<evidence type="ECO:0000313" key="3">
    <source>
        <dbReference type="Proteomes" id="UP001163046"/>
    </source>
</evidence>
<feature type="compositionally biased region" description="Low complexity" evidence="1">
    <location>
        <begin position="108"/>
        <end position="118"/>
    </location>
</feature>
<gene>
    <name evidence="2" type="ORF">OS493_039614</name>
</gene>
<dbReference type="OrthoDB" id="5984050at2759"/>
<comment type="caution">
    <text evidence="2">The sequence shown here is derived from an EMBL/GenBank/DDBJ whole genome shotgun (WGS) entry which is preliminary data.</text>
</comment>
<protein>
    <submittedName>
        <fullName evidence="2">Uncharacterized protein</fullName>
    </submittedName>
</protein>
<dbReference type="EMBL" id="MU827043">
    <property type="protein sequence ID" value="KAJ7369362.1"/>
    <property type="molecule type" value="Genomic_DNA"/>
</dbReference>
<name>A0A9W9YTU9_9CNID</name>
<sequence>MPQMSSDVFLQMHHDPKPKDTDSEDDANVERKKPEGSWFPPQREKGLNTSDDNSDSASSDKGYWMSENESTVTTPAPNSSLLSVKTSIPTVKVSTTETSDKEVEKSTSKPSEWPSSSTATVSQRPSSHGSSTSTGLHLALSTTTTMSHPMTPTFGHAHHGGLFPHFPSFHPTRVHWDILMDRLVPNFFVTN</sequence>
<accession>A0A9W9YTU9</accession>
<evidence type="ECO:0000256" key="1">
    <source>
        <dbReference type="SAM" id="MobiDB-lite"/>
    </source>
</evidence>
<feature type="compositionally biased region" description="Low complexity" evidence="1">
    <location>
        <begin position="126"/>
        <end position="135"/>
    </location>
</feature>
<keyword evidence="3" id="KW-1185">Reference proteome</keyword>
<dbReference type="AlphaFoldDB" id="A0A9W9YTU9"/>
<proteinExistence type="predicted"/>
<feature type="compositionally biased region" description="Basic and acidic residues" evidence="1">
    <location>
        <begin position="98"/>
        <end position="107"/>
    </location>
</feature>
<organism evidence="2 3">
    <name type="scientific">Desmophyllum pertusum</name>
    <dbReference type="NCBI Taxonomy" id="174260"/>
    <lineage>
        <taxon>Eukaryota</taxon>
        <taxon>Metazoa</taxon>
        <taxon>Cnidaria</taxon>
        <taxon>Anthozoa</taxon>
        <taxon>Hexacorallia</taxon>
        <taxon>Scleractinia</taxon>
        <taxon>Caryophylliina</taxon>
        <taxon>Caryophylliidae</taxon>
        <taxon>Desmophyllum</taxon>
    </lineage>
</organism>
<feature type="compositionally biased region" description="Polar residues" evidence="1">
    <location>
        <begin position="67"/>
        <end position="97"/>
    </location>
</feature>
<dbReference type="Proteomes" id="UP001163046">
    <property type="component" value="Unassembled WGS sequence"/>
</dbReference>
<feature type="compositionally biased region" description="Basic and acidic residues" evidence="1">
    <location>
        <begin position="12"/>
        <end position="21"/>
    </location>
</feature>